<dbReference type="InterPro" id="IPR007569">
    <property type="entry name" value="DUF559"/>
</dbReference>
<name>A0A399S0C2_9BACT</name>
<dbReference type="RefSeq" id="WP_119432102.1">
    <property type="nucleotide sequence ID" value="NZ_QWGE01000003.1"/>
</dbReference>
<dbReference type="GO" id="GO:0004519">
    <property type="term" value="F:endonuclease activity"/>
    <property type="evidence" value="ECO:0007669"/>
    <property type="project" value="UniProtKB-KW"/>
</dbReference>
<proteinExistence type="predicted"/>
<dbReference type="SUPFAM" id="SSF52980">
    <property type="entry name" value="Restriction endonuclease-like"/>
    <property type="match status" value="1"/>
</dbReference>
<dbReference type="Pfam" id="PF04480">
    <property type="entry name" value="DUF559"/>
    <property type="match status" value="1"/>
</dbReference>
<organism evidence="2 3">
    <name type="scientific">Pontibacter oryzae</name>
    <dbReference type="NCBI Taxonomy" id="2304593"/>
    <lineage>
        <taxon>Bacteria</taxon>
        <taxon>Pseudomonadati</taxon>
        <taxon>Bacteroidota</taxon>
        <taxon>Cytophagia</taxon>
        <taxon>Cytophagales</taxon>
        <taxon>Hymenobacteraceae</taxon>
        <taxon>Pontibacter</taxon>
    </lineage>
</organism>
<feature type="domain" description="DUF559" evidence="1">
    <location>
        <begin position="18"/>
        <end position="117"/>
    </location>
</feature>
<evidence type="ECO:0000313" key="2">
    <source>
        <dbReference type="EMBL" id="RIJ37446.1"/>
    </source>
</evidence>
<accession>A0A399S0C2</accession>
<dbReference type="OrthoDB" id="9798754at2"/>
<gene>
    <name evidence="2" type="ORF">D1627_09995</name>
</gene>
<dbReference type="InterPro" id="IPR047216">
    <property type="entry name" value="Endonuclease_DUF559_bact"/>
</dbReference>
<dbReference type="AlphaFoldDB" id="A0A399S0C2"/>
<reference evidence="3" key="1">
    <citation type="submission" date="2018-08" db="EMBL/GenBank/DDBJ databases">
        <title>Mucilaginibacter sp. MYSH2.</title>
        <authorList>
            <person name="Seo T."/>
        </authorList>
    </citation>
    <scope>NUCLEOTIDE SEQUENCE [LARGE SCALE GENOMIC DNA]</scope>
    <source>
        <strain evidence="3">KIRAN</strain>
    </source>
</reference>
<dbReference type="InterPro" id="IPR011335">
    <property type="entry name" value="Restrct_endonuc-II-like"/>
</dbReference>
<dbReference type="EMBL" id="QWGE01000003">
    <property type="protein sequence ID" value="RIJ37446.1"/>
    <property type="molecule type" value="Genomic_DNA"/>
</dbReference>
<dbReference type="Gene3D" id="3.40.960.10">
    <property type="entry name" value="VSR Endonuclease"/>
    <property type="match status" value="1"/>
</dbReference>
<comment type="caution">
    <text evidence="2">The sequence shown here is derived from an EMBL/GenBank/DDBJ whole genome shotgun (WGS) entry which is preliminary data.</text>
</comment>
<evidence type="ECO:0000259" key="1">
    <source>
        <dbReference type="Pfam" id="PF04480"/>
    </source>
</evidence>
<dbReference type="PANTHER" id="PTHR38590:SF1">
    <property type="entry name" value="BLL0828 PROTEIN"/>
    <property type="match status" value="1"/>
</dbReference>
<evidence type="ECO:0000313" key="3">
    <source>
        <dbReference type="Proteomes" id="UP000266005"/>
    </source>
</evidence>
<sequence length="122" mass="14241">MRKDQLHSIPNLKIERALLRNSMTPAEEELWYLLRKHKVGGRKFRRQHSIGSYIVDFYCASERLVIELDGAVHDTAEAIANDQVRDETLLFLGYKVIRIRNDEVFEQPEAVLQRIDATFNIS</sequence>
<dbReference type="PANTHER" id="PTHR38590">
    <property type="entry name" value="BLL0828 PROTEIN"/>
    <property type="match status" value="1"/>
</dbReference>
<keyword evidence="3" id="KW-1185">Reference proteome</keyword>
<protein>
    <submittedName>
        <fullName evidence="2">Endonuclease domain-containing protein</fullName>
    </submittedName>
</protein>
<dbReference type="CDD" id="cd01038">
    <property type="entry name" value="Endonuclease_DUF559"/>
    <property type="match status" value="1"/>
</dbReference>
<keyword evidence="2" id="KW-0378">Hydrolase</keyword>
<dbReference type="Proteomes" id="UP000266005">
    <property type="component" value="Unassembled WGS sequence"/>
</dbReference>
<keyword evidence="2" id="KW-0540">Nuclease</keyword>
<keyword evidence="2" id="KW-0255">Endonuclease</keyword>